<evidence type="ECO:0000313" key="2">
    <source>
        <dbReference type="EMBL" id="CAD9524133.1"/>
    </source>
</evidence>
<dbReference type="Gene3D" id="3.10.450.50">
    <property type="match status" value="1"/>
</dbReference>
<protein>
    <recommendedName>
        <fullName evidence="1">YchJ-like middle NTF2-like domain-containing protein</fullName>
    </recommendedName>
</protein>
<dbReference type="AlphaFoldDB" id="A0A7S2N745"/>
<reference evidence="2" key="1">
    <citation type="submission" date="2021-01" db="EMBL/GenBank/DDBJ databases">
        <authorList>
            <person name="Corre E."/>
            <person name="Pelletier E."/>
            <person name="Niang G."/>
            <person name="Scheremetjew M."/>
            <person name="Finn R."/>
            <person name="Kale V."/>
            <person name="Holt S."/>
            <person name="Cochrane G."/>
            <person name="Meng A."/>
            <person name="Brown T."/>
            <person name="Cohen L."/>
        </authorList>
    </citation>
    <scope>NUCLEOTIDE SEQUENCE</scope>
    <source>
        <strain evidence="2">UTEX LB 985</strain>
    </source>
</reference>
<gene>
    <name evidence="2" type="ORF">CBRE1094_LOCUS35530</name>
</gene>
<dbReference type="InterPro" id="IPR048469">
    <property type="entry name" value="YchJ-like_M"/>
</dbReference>
<dbReference type="EMBL" id="HBGU01065238">
    <property type="protein sequence ID" value="CAD9524133.1"/>
    <property type="molecule type" value="Transcribed_RNA"/>
</dbReference>
<feature type="domain" description="YchJ-like middle NTF2-like" evidence="1">
    <location>
        <begin position="57"/>
        <end position="169"/>
    </location>
</feature>
<dbReference type="InterPro" id="IPR032710">
    <property type="entry name" value="NTF2-like_dom_sf"/>
</dbReference>
<dbReference type="SUPFAM" id="SSF54427">
    <property type="entry name" value="NTF2-like"/>
    <property type="match status" value="1"/>
</dbReference>
<dbReference type="Pfam" id="PF17775">
    <property type="entry name" value="YchJ_M-like"/>
    <property type="match status" value="1"/>
</dbReference>
<accession>A0A7S2N745</accession>
<organism evidence="2">
    <name type="scientific">Haptolina brevifila</name>
    <dbReference type="NCBI Taxonomy" id="156173"/>
    <lineage>
        <taxon>Eukaryota</taxon>
        <taxon>Haptista</taxon>
        <taxon>Haptophyta</taxon>
        <taxon>Prymnesiophyceae</taxon>
        <taxon>Prymnesiales</taxon>
        <taxon>Prymnesiaceae</taxon>
        <taxon>Haptolina</taxon>
    </lineage>
</organism>
<sequence length="210" mass="23721">MAGFGAPPPPPKTLEDVVRSFGNRLPKDFSDLCMCGSGETYSACCRPYHAGKQKPETPEICLRTRYTAFAYRLPIYIMETTDPSNADFQKDKIKWAKKLSKTSMFDTFDFSASHLTVGELVAGKDENEVFMEPNSFTLQPKAPAGARPITTFERTRFVRRKETWLFADGAVTSEEVGLRKRDAMTREKDVDKLQADIDYANALVNKVKRK</sequence>
<dbReference type="Pfam" id="PF02810">
    <property type="entry name" value="SEC-C"/>
    <property type="match status" value="1"/>
</dbReference>
<proteinExistence type="predicted"/>
<name>A0A7S2N745_9EUKA</name>
<evidence type="ECO:0000259" key="1">
    <source>
        <dbReference type="Pfam" id="PF17775"/>
    </source>
</evidence>
<dbReference type="InterPro" id="IPR004027">
    <property type="entry name" value="SEC_C_motif"/>
</dbReference>